<comment type="caution">
    <text evidence="2">The sequence shown here is derived from an EMBL/GenBank/DDBJ whole genome shotgun (WGS) entry which is preliminary data.</text>
</comment>
<protein>
    <submittedName>
        <fullName evidence="2">Uncharacterized protein</fullName>
    </submittedName>
</protein>
<gene>
    <name evidence="2" type="ORF">PUN28_017144</name>
</gene>
<proteinExistence type="predicted"/>
<accession>A0AAW2EMS8</accession>
<evidence type="ECO:0000313" key="3">
    <source>
        <dbReference type="Proteomes" id="UP001430953"/>
    </source>
</evidence>
<name>A0AAW2EMS8_9HYME</name>
<feature type="region of interest" description="Disordered" evidence="1">
    <location>
        <begin position="21"/>
        <end position="40"/>
    </location>
</feature>
<dbReference type="Proteomes" id="UP001430953">
    <property type="component" value="Unassembled WGS sequence"/>
</dbReference>
<evidence type="ECO:0000256" key="1">
    <source>
        <dbReference type="SAM" id="MobiDB-lite"/>
    </source>
</evidence>
<organism evidence="2 3">
    <name type="scientific">Cardiocondyla obscurior</name>
    <dbReference type="NCBI Taxonomy" id="286306"/>
    <lineage>
        <taxon>Eukaryota</taxon>
        <taxon>Metazoa</taxon>
        <taxon>Ecdysozoa</taxon>
        <taxon>Arthropoda</taxon>
        <taxon>Hexapoda</taxon>
        <taxon>Insecta</taxon>
        <taxon>Pterygota</taxon>
        <taxon>Neoptera</taxon>
        <taxon>Endopterygota</taxon>
        <taxon>Hymenoptera</taxon>
        <taxon>Apocrita</taxon>
        <taxon>Aculeata</taxon>
        <taxon>Formicoidea</taxon>
        <taxon>Formicidae</taxon>
        <taxon>Myrmicinae</taxon>
        <taxon>Cardiocondyla</taxon>
    </lineage>
</organism>
<dbReference type="AlphaFoldDB" id="A0AAW2EMS8"/>
<keyword evidence="3" id="KW-1185">Reference proteome</keyword>
<dbReference type="EMBL" id="JADYXP020000020">
    <property type="protein sequence ID" value="KAL0104210.1"/>
    <property type="molecule type" value="Genomic_DNA"/>
</dbReference>
<reference evidence="2 3" key="1">
    <citation type="submission" date="2023-03" db="EMBL/GenBank/DDBJ databases">
        <title>High recombination rates correlate with genetic variation in Cardiocondyla obscurior ants.</title>
        <authorList>
            <person name="Errbii M."/>
        </authorList>
    </citation>
    <scope>NUCLEOTIDE SEQUENCE [LARGE SCALE GENOMIC DNA]</scope>
    <source>
        <strain evidence="2">Alpha-2009</strain>
        <tissue evidence="2">Whole body</tissue>
    </source>
</reference>
<sequence>MRSMNVGWGLRVPIRLIQRYDGRQPRSPSPPAKCLESTASSQACPVVSREFKRASYSPPAPGSCNNGS</sequence>
<evidence type="ECO:0000313" key="2">
    <source>
        <dbReference type="EMBL" id="KAL0104210.1"/>
    </source>
</evidence>